<name>A0ABN9WZ02_9DINO</name>
<proteinExistence type="predicted"/>
<reference evidence="2" key="1">
    <citation type="submission" date="2023-10" db="EMBL/GenBank/DDBJ databases">
        <authorList>
            <person name="Chen Y."/>
            <person name="Shah S."/>
            <person name="Dougan E. K."/>
            <person name="Thang M."/>
            <person name="Chan C."/>
        </authorList>
    </citation>
    <scope>NUCLEOTIDE SEQUENCE [LARGE SCALE GENOMIC DNA]</scope>
</reference>
<organism evidence="2 3">
    <name type="scientific">Prorocentrum cordatum</name>
    <dbReference type="NCBI Taxonomy" id="2364126"/>
    <lineage>
        <taxon>Eukaryota</taxon>
        <taxon>Sar</taxon>
        <taxon>Alveolata</taxon>
        <taxon>Dinophyceae</taxon>
        <taxon>Prorocentrales</taxon>
        <taxon>Prorocentraceae</taxon>
        <taxon>Prorocentrum</taxon>
    </lineage>
</organism>
<feature type="region of interest" description="Disordered" evidence="1">
    <location>
        <begin position="149"/>
        <end position="169"/>
    </location>
</feature>
<dbReference type="EMBL" id="CAUYUJ010019394">
    <property type="protein sequence ID" value="CAK0890865.1"/>
    <property type="molecule type" value="Genomic_DNA"/>
</dbReference>
<accession>A0ABN9WZ02</accession>
<comment type="caution">
    <text evidence="2">The sequence shown here is derived from an EMBL/GenBank/DDBJ whole genome shotgun (WGS) entry which is preliminary data.</text>
</comment>
<gene>
    <name evidence="2" type="ORF">PCOR1329_LOCUS70965</name>
</gene>
<evidence type="ECO:0000313" key="3">
    <source>
        <dbReference type="Proteomes" id="UP001189429"/>
    </source>
</evidence>
<feature type="compositionally biased region" description="Polar residues" evidence="1">
    <location>
        <begin position="9"/>
        <end position="28"/>
    </location>
</feature>
<feature type="region of interest" description="Disordered" evidence="1">
    <location>
        <begin position="1"/>
        <end position="28"/>
    </location>
</feature>
<protein>
    <submittedName>
        <fullName evidence="2">Uncharacterized protein</fullName>
    </submittedName>
</protein>
<dbReference type="Proteomes" id="UP001189429">
    <property type="component" value="Unassembled WGS sequence"/>
</dbReference>
<keyword evidence="3" id="KW-1185">Reference proteome</keyword>
<evidence type="ECO:0000313" key="2">
    <source>
        <dbReference type="EMBL" id="CAK0890865.1"/>
    </source>
</evidence>
<evidence type="ECO:0000256" key="1">
    <source>
        <dbReference type="SAM" id="MobiDB-lite"/>
    </source>
</evidence>
<sequence length="169" mass="17894">MQRSHSVDDSGNATSFTRGEGNDTATLASTPPFWASWEALVATAIRLENLVRTHLGKGLGRSGIGGAFRLPHSWLGGHAAAPHPATLARRAAQLGCETLEGHLKSYHPAPVACKTETAMLDVRKRDSNNTVLDPDADVMHLKSYATQGHGLAAATARRRGAAGESQPRP</sequence>